<evidence type="ECO:0008006" key="3">
    <source>
        <dbReference type="Google" id="ProtNLM"/>
    </source>
</evidence>
<organism evidence="1 2">
    <name type="scientific">Escallonia rubra</name>
    <dbReference type="NCBI Taxonomy" id="112253"/>
    <lineage>
        <taxon>Eukaryota</taxon>
        <taxon>Viridiplantae</taxon>
        <taxon>Streptophyta</taxon>
        <taxon>Embryophyta</taxon>
        <taxon>Tracheophyta</taxon>
        <taxon>Spermatophyta</taxon>
        <taxon>Magnoliopsida</taxon>
        <taxon>eudicotyledons</taxon>
        <taxon>Gunneridae</taxon>
        <taxon>Pentapetalae</taxon>
        <taxon>asterids</taxon>
        <taxon>campanulids</taxon>
        <taxon>Escalloniales</taxon>
        <taxon>Escalloniaceae</taxon>
        <taxon>Escallonia</taxon>
    </lineage>
</organism>
<dbReference type="InterPro" id="IPR036397">
    <property type="entry name" value="RNaseH_sf"/>
</dbReference>
<proteinExistence type="predicted"/>
<name>A0AA88RYF0_9ASTE</name>
<evidence type="ECO:0000313" key="2">
    <source>
        <dbReference type="Proteomes" id="UP001187471"/>
    </source>
</evidence>
<dbReference type="AlphaFoldDB" id="A0AA88RYF0"/>
<dbReference type="SUPFAM" id="SSF53098">
    <property type="entry name" value="Ribonuclease H-like"/>
    <property type="match status" value="1"/>
</dbReference>
<keyword evidence="2" id="KW-1185">Reference proteome</keyword>
<gene>
    <name evidence="1" type="ORF">RJ640_019258</name>
</gene>
<dbReference type="EMBL" id="JAVXUO010000879">
    <property type="protein sequence ID" value="KAK2988376.1"/>
    <property type="molecule type" value="Genomic_DNA"/>
</dbReference>
<dbReference type="PANTHER" id="PTHR42648">
    <property type="entry name" value="TRANSPOSASE, PUTATIVE-RELATED"/>
    <property type="match status" value="1"/>
</dbReference>
<dbReference type="Proteomes" id="UP001187471">
    <property type="component" value="Unassembled WGS sequence"/>
</dbReference>
<dbReference type="InterPro" id="IPR039537">
    <property type="entry name" value="Retrotran_Ty1/copia-like"/>
</dbReference>
<dbReference type="GO" id="GO:0003676">
    <property type="term" value="F:nucleic acid binding"/>
    <property type="evidence" value="ECO:0007669"/>
    <property type="project" value="InterPro"/>
</dbReference>
<dbReference type="PANTHER" id="PTHR42648:SF27">
    <property type="entry name" value="RNA-DIRECTED DNA POLYMERASE"/>
    <property type="match status" value="1"/>
</dbReference>
<dbReference type="InterPro" id="IPR012337">
    <property type="entry name" value="RNaseH-like_sf"/>
</dbReference>
<comment type="caution">
    <text evidence="1">The sequence shown here is derived from an EMBL/GenBank/DDBJ whole genome shotgun (WGS) entry which is preliminary data.</text>
</comment>
<protein>
    <recommendedName>
        <fullName evidence="3">Integrase catalytic domain-containing protein</fullName>
    </recommendedName>
</protein>
<accession>A0AA88RYF0</accession>
<dbReference type="Gene3D" id="3.30.420.10">
    <property type="entry name" value="Ribonuclease H-like superfamily/Ribonuclease H"/>
    <property type="match status" value="1"/>
</dbReference>
<reference evidence="1" key="1">
    <citation type="submission" date="2022-12" db="EMBL/GenBank/DDBJ databases">
        <title>Draft genome assemblies for two species of Escallonia (Escalloniales).</title>
        <authorList>
            <person name="Chanderbali A."/>
            <person name="Dervinis C."/>
            <person name="Anghel I."/>
            <person name="Soltis D."/>
            <person name="Soltis P."/>
            <person name="Zapata F."/>
        </authorList>
    </citation>
    <scope>NUCLEOTIDE SEQUENCE</scope>
    <source>
        <strain evidence="1">UCBG92.1500</strain>
        <tissue evidence="1">Leaf</tissue>
    </source>
</reference>
<evidence type="ECO:0000313" key="1">
    <source>
        <dbReference type="EMBL" id="KAK2988376.1"/>
    </source>
</evidence>
<sequence length="206" mass="22667">MTRLAREGLLGPLARVNLQICEACLAGKACMKPFGKAVRVTQPLELVHSDICGPMSVKARHGASYFLTLIDDYMRYGYAYLISHCYEALDCFRRFVADVEKQKEKSLKTLCTDRDANICQITSRSFVREKGYAGNSIFAFSVAISPSKSLISRYRKDIASLVASSVMGEESVRAASSTASTEGNARCTKLDVHELAWTGVSAFILN</sequence>